<organism evidence="1 2">
    <name type="scientific">Sphagnum troendelagicum</name>
    <dbReference type="NCBI Taxonomy" id="128251"/>
    <lineage>
        <taxon>Eukaryota</taxon>
        <taxon>Viridiplantae</taxon>
        <taxon>Streptophyta</taxon>
        <taxon>Embryophyta</taxon>
        <taxon>Bryophyta</taxon>
        <taxon>Sphagnophytina</taxon>
        <taxon>Sphagnopsida</taxon>
        <taxon>Sphagnales</taxon>
        <taxon>Sphagnaceae</taxon>
        <taxon>Sphagnum</taxon>
    </lineage>
</organism>
<sequence>MIFFEILTGEIPFENLPLRNVLQSIHDRMRPQAMFLKHPCSQEDVPLDYPEHQGALVQPRLFGSLKDVVSYYGGVEYGGELVEEMNLRSFNSSIFMLCGGSSAFEFDKR</sequence>
<evidence type="ECO:0000313" key="2">
    <source>
        <dbReference type="Proteomes" id="UP001497512"/>
    </source>
</evidence>
<proteinExistence type="predicted"/>
<dbReference type="Proteomes" id="UP001497512">
    <property type="component" value="Chromosome 1"/>
</dbReference>
<name>A0ABP0TCS4_9BRYO</name>
<gene>
    <name evidence="1" type="ORF">CSSPTR1EN2_LOCUS1942</name>
</gene>
<dbReference type="EMBL" id="OZ019893">
    <property type="protein sequence ID" value="CAK9192541.1"/>
    <property type="molecule type" value="Genomic_DNA"/>
</dbReference>
<evidence type="ECO:0000313" key="1">
    <source>
        <dbReference type="EMBL" id="CAK9192541.1"/>
    </source>
</evidence>
<accession>A0ABP0TCS4</accession>
<reference evidence="1 2" key="1">
    <citation type="submission" date="2024-02" db="EMBL/GenBank/DDBJ databases">
        <authorList>
            <consortium name="ELIXIR-Norway"/>
            <consortium name="Elixir Norway"/>
        </authorList>
    </citation>
    <scope>NUCLEOTIDE SEQUENCE [LARGE SCALE GENOMIC DNA]</scope>
</reference>
<protein>
    <submittedName>
        <fullName evidence="1">Uncharacterized protein</fullName>
    </submittedName>
</protein>
<keyword evidence="2" id="KW-1185">Reference proteome</keyword>